<dbReference type="EMBL" id="JAHWXI010000001">
    <property type="protein sequence ID" value="MDN4463225.1"/>
    <property type="molecule type" value="Genomic_DNA"/>
</dbReference>
<proteinExistence type="predicted"/>
<evidence type="ECO:0000313" key="2">
    <source>
        <dbReference type="EMBL" id="MDN4463225.1"/>
    </source>
</evidence>
<keyword evidence="1" id="KW-0472">Membrane</keyword>
<reference evidence="2" key="1">
    <citation type="submission" date="2021-06" db="EMBL/GenBank/DDBJ databases">
        <title>Genome-based taxonomic framework of Microbacterium strains isolated from marine environment, the description of four new species and reclassification of four preexisting species.</title>
        <authorList>
            <person name="Lee S.D."/>
            <person name="Kim S.-M."/>
            <person name="Byeon Y.-S."/>
            <person name="Yang H.L."/>
            <person name="Kim I.S."/>
        </authorList>
    </citation>
    <scope>NUCLEOTIDE SEQUENCE</scope>
    <source>
        <strain evidence="2">KACC 20510</strain>
    </source>
</reference>
<evidence type="ECO:0000256" key="1">
    <source>
        <dbReference type="SAM" id="Phobius"/>
    </source>
</evidence>
<keyword evidence="1" id="KW-0812">Transmembrane</keyword>
<name>A0ABT8FPX0_9MICO</name>
<accession>A0ABT8FPX0</accession>
<dbReference type="Proteomes" id="UP001172731">
    <property type="component" value="Unassembled WGS sequence"/>
</dbReference>
<organism evidence="2 3">
    <name type="scientific">Microbacterium aurantiacum</name>
    <dbReference type="NCBI Taxonomy" id="162393"/>
    <lineage>
        <taxon>Bacteria</taxon>
        <taxon>Bacillati</taxon>
        <taxon>Actinomycetota</taxon>
        <taxon>Actinomycetes</taxon>
        <taxon>Micrococcales</taxon>
        <taxon>Microbacteriaceae</taxon>
        <taxon>Microbacterium</taxon>
    </lineage>
</organism>
<sequence>MSHPTPSPDPAGIRRRRTLVLSLVAGALVIALLVIAAVIWTSRDADAEPGAVAITATIDGTPAGVEPAAPTDAQAAALADLGAPGYLALHPFTVDAASVSAVSGELVLELTLPAAVPPGAFVTFARYAPEIDAWEPVTTTLATDAVTVTTRTMVQSGSASGGGGGGIRSASLSAPTVAGGLWTAVIGGIDSAVQGVEGALSDAGAAVASIADGVGDWWDDASADWSADFALGSQWVMRASRELYGTAADVPECAPDADGAVPWITDTVLSDNAMIAGLGLEGGNAAVLLCAGPDPADPALLQVRAAANRAYGFSVVFPAGLEPRTAGMDALDISTSALIDAGYAVIASGGDVLVNPGRFILPTQTYSVTVDEAAVRASQAQTETARVIEYALPTFPQALLSGVLGVALAELDPEDFFGGALGVFFLARDCDFAQWETGTPWPELLGAVATCLETLDSDALQEAAEEVARGAASGEGVVDGVAGEVAEEVAEAASGEAADRAAAFVSGGAEKARKVIARLGWLTWFSISQTATDYIADAGTEEISDLPAWFVNATLAAEPTARWEDVEGTWCGITYPSCTPIVLGTTVTEWGTSTITFEAELGECFAGIGADDPGSGANIVYCPAGAPTPAEVPGAEPGMPPTDDNVDFDRVFIYQGYGTAAWFREEDVAAVRG</sequence>
<gene>
    <name evidence="2" type="ORF">KZC48_02235</name>
</gene>
<feature type="transmembrane region" description="Helical" evidence="1">
    <location>
        <begin position="20"/>
        <end position="40"/>
    </location>
</feature>
<protein>
    <submittedName>
        <fullName evidence="2">Uncharacterized protein</fullName>
    </submittedName>
</protein>
<evidence type="ECO:0000313" key="3">
    <source>
        <dbReference type="Proteomes" id="UP001172731"/>
    </source>
</evidence>
<keyword evidence="1" id="KW-1133">Transmembrane helix</keyword>
<comment type="caution">
    <text evidence="2">The sequence shown here is derived from an EMBL/GenBank/DDBJ whole genome shotgun (WGS) entry which is preliminary data.</text>
</comment>
<dbReference type="RefSeq" id="WP_301132231.1">
    <property type="nucleotide sequence ID" value="NZ_BAAAUQ010000002.1"/>
</dbReference>
<keyword evidence="3" id="KW-1185">Reference proteome</keyword>